<name>A0A7Y9TFY1_9BACT</name>
<sequence>MAEDGFPLPGSSYKELSKIIAGYSEIAGPSAPADVGKLVGIHETQVSRSNKFLVAIKIIEGGQKKTCTNLGTKLGRAIHFEQTDEIASCWRSVVQDADFLQKIISSIRIRRGMEESALASHIAFTSGNSKSGNSMAGAGAIIEILRIAEAIKADGGTLLATDSVSPSAKSEDTQVEGLIHLPKPPEEKIKRQANSDNDEFRTHSTSFTNLNISLNISCTPADLDGLGAKLRQLQQEFEGHIEIDVNLAGEEQVTSRDEEHDQTDLGDEGSI</sequence>
<comment type="caution">
    <text evidence="2">The sequence shown here is derived from an EMBL/GenBank/DDBJ whole genome shotgun (WGS) entry which is preliminary data.</text>
</comment>
<organism evidence="2 3">
    <name type="scientific">Granulicella arctica</name>
    <dbReference type="NCBI Taxonomy" id="940613"/>
    <lineage>
        <taxon>Bacteria</taxon>
        <taxon>Pseudomonadati</taxon>
        <taxon>Acidobacteriota</taxon>
        <taxon>Terriglobia</taxon>
        <taxon>Terriglobales</taxon>
        <taxon>Acidobacteriaceae</taxon>
        <taxon>Granulicella</taxon>
    </lineage>
</organism>
<feature type="region of interest" description="Disordered" evidence="1">
    <location>
        <begin position="248"/>
        <end position="271"/>
    </location>
</feature>
<proteinExistence type="predicted"/>
<gene>
    <name evidence="2" type="ORF">HDF17_001573</name>
</gene>
<dbReference type="RefSeq" id="WP_179489426.1">
    <property type="nucleotide sequence ID" value="NZ_JACCCW010000001.1"/>
</dbReference>
<keyword evidence="3" id="KW-1185">Reference proteome</keyword>
<evidence type="ECO:0000313" key="2">
    <source>
        <dbReference type="EMBL" id="NYF79286.1"/>
    </source>
</evidence>
<dbReference type="Proteomes" id="UP000589520">
    <property type="component" value="Unassembled WGS sequence"/>
</dbReference>
<evidence type="ECO:0000256" key="1">
    <source>
        <dbReference type="SAM" id="MobiDB-lite"/>
    </source>
</evidence>
<accession>A0A7Y9TFY1</accession>
<reference evidence="2 3" key="1">
    <citation type="submission" date="2020-07" db="EMBL/GenBank/DDBJ databases">
        <title>Genomic Encyclopedia of Type Strains, Phase IV (KMG-V): Genome sequencing to study the core and pangenomes of soil and plant-associated prokaryotes.</title>
        <authorList>
            <person name="Whitman W."/>
        </authorList>
    </citation>
    <scope>NUCLEOTIDE SEQUENCE [LARGE SCALE GENOMIC DNA]</scope>
    <source>
        <strain evidence="2 3">X4EP2</strain>
    </source>
</reference>
<dbReference type="EMBL" id="JACCCW010000001">
    <property type="protein sequence ID" value="NYF79286.1"/>
    <property type="molecule type" value="Genomic_DNA"/>
</dbReference>
<protein>
    <submittedName>
        <fullName evidence="2">Uncharacterized protein</fullName>
    </submittedName>
</protein>
<evidence type="ECO:0000313" key="3">
    <source>
        <dbReference type="Proteomes" id="UP000589520"/>
    </source>
</evidence>
<feature type="compositionally biased region" description="Basic and acidic residues" evidence="1">
    <location>
        <begin position="253"/>
        <end position="263"/>
    </location>
</feature>
<dbReference type="AlphaFoldDB" id="A0A7Y9TFY1"/>